<proteinExistence type="predicted"/>
<reference evidence="1" key="1">
    <citation type="submission" date="2021-05" db="EMBL/GenBank/DDBJ databases">
        <authorList>
            <person name="Pietrasiak N."/>
            <person name="Ward R."/>
            <person name="Stajich J.E."/>
            <person name="Kurbessoian T."/>
        </authorList>
    </citation>
    <scope>NUCLEOTIDE SEQUENCE</scope>
    <source>
        <strain evidence="1">GSE-TBD4-15B</strain>
    </source>
</reference>
<name>A0A951PE42_9CYAN</name>
<protein>
    <submittedName>
        <fullName evidence="1">WecB/TagA/CpsF family glycosyltransferase</fullName>
    </submittedName>
</protein>
<comment type="caution">
    <text evidence="1">The sequence shown here is derived from an EMBL/GenBank/DDBJ whole genome shotgun (WGS) entry which is preliminary data.</text>
</comment>
<accession>A0A951PE42</accession>
<sequence length="48" mass="5346">MKAYFTPSPATRSVYAESIPQWVSEMGLEWLYLLLVSNSGEVKGPVRG</sequence>
<evidence type="ECO:0000313" key="2">
    <source>
        <dbReference type="Proteomes" id="UP000707356"/>
    </source>
</evidence>
<reference evidence="1" key="2">
    <citation type="journal article" date="2022" name="Microbiol. Resour. Announc.">
        <title>Metagenome Sequencing to Explore Phylogenomics of Terrestrial Cyanobacteria.</title>
        <authorList>
            <person name="Ward R.D."/>
            <person name="Stajich J.E."/>
            <person name="Johansen J.R."/>
            <person name="Huntemann M."/>
            <person name="Clum A."/>
            <person name="Foster B."/>
            <person name="Foster B."/>
            <person name="Roux S."/>
            <person name="Palaniappan K."/>
            <person name="Varghese N."/>
            <person name="Mukherjee S."/>
            <person name="Reddy T.B.K."/>
            <person name="Daum C."/>
            <person name="Copeland A."/>
            <person name="Chen I.A."/>
            <person name="Ivanova N.N."/>
            <person name="Kyrpides N.C."/>
            <person name="Shapiro N."/>
            <person name="Eloe-Fadrosh E.A."/>
            <person name="Pietrasiak N."/>
        </authorList>
    </citation>
    <scope>NUCLEOTIDE SEQUENCE</scope>
    <source>
        <strain evidence="1">GSE-TBD4-15B</strain>
    </source>
</reference>
<dbReference type="EMBL" id="JAHHHV010000077">
    <property type="protein sequence ID" value="MBW4467485.1"/>
    <property type="molecule type" value="Genomic_DNA"/>
</dbReference>
<dbReference type="Proteomes" id="UP000707356">
    <property type="component" value="Unassembled WGS sequence"/>
</dbReference>
<gene>
    <name evidence="1" type="ORF">KME07_18825</name>
</gene>
<dbReference type="AlphaFoldDB" id="A0A951PE42"/>
<evidence type="ECO:0000313" key="1">
    <source>
        <dbReference type="EMBL" id="MBW4467485.1"/>
    </source>
</evidence>
<organism evidence="1 2">
    <name type="scientific">Pegethrix bostrychoides GSE-TBD4-15B</name>
    <dbReference type="NCBI Taxonomy" id="2839662"/>
    <lineage>
        <taxon>Bacteria</taxon>
        <taxon>Bacillati</taxon>
        <taxon>Cyanobacteriota</taxon>
        <taxon>Cyanophyceae</taxon>
        <taxon>Oculatellales</taxon>
        <taxon>Oculatellaceae</taxon>
        <taxon>Pegethrix</taxon>
    </lineage>
</organism>